<proteinExistence type="inferred from homology"/>
<evidence type="ECO:0000259" key="7">
    <source>
        <dbReference type="SMART" id="SM01043"/>
    </source>
</evidence>
<dbReference type="InterPro" id="IPR001867">
    <property type="entry name" value="OmpR/PhoB-type_DNA-bd"/>
</dbReference>
<dbReference type="Pfam" id="PF03704">
    <property type="entry name" value="BTAD"/>
    <property type="match status" value="1"/>
</dbReference>
<accession>A0ABQ7FH77</accession>
<evidence type="ECO:0000313" key="9">
    <source>
        <dbReference type="Proteomes" id="UP000621266"/>
    </source>
</evidence>
<feature type="domain" description="Bacterial transcriptional activator" evidence="7">
    <location>
        <begin position="115"/>
        <end position="260"/>
    </location>
</feature>
<name>A0ABQ7FH77_9ACTN</name>
<feature type="domain" description="OmpR/PhoB-type" evidence="6">
    <location>
        <begin position="21"/>
        <end position="108"/>
    </location>
</feature>
<dbReference type="SUPFAM" id="SSF48452">
    <property type="entry name" value="TPR-like"/>
    <property type="match status" value="1"/>
</dbReference>
<keyword evidence="5" id="KW-0804">Transcription</keyword>
<evidence type="ECO:0000256" key="5">
    <source>
        <dbReference type="ARBA" id="ARBA00023163"/>
    </source>
</evidence>
<dbReference type="PANTHER" id="PTHR35807">
    <property type="entry name" value="TRANSCRIPTIONAL REGULATOR REDD-RELATED"/>
    <property type="match status" value="1"/>
</dbReference>
<evidence type="ECO:0000259" key="6">
    <source>
        <dbReference type="SMART" id="SM00862"/>
    </source>
</evidence>
<evidence type="ECO:0000256" key="2">
    <source>
        <dbReference type="ARBA" id="ARBA00023012"/>
    </source>
</evidence>
<protein>
    <submittedName>
        <fullName evidence="8">AfsR/SARP family transcriptional regulator</fullName>
    </submittedName>
</protein>
<dbReference type="Pfam" id="PF00486">
    <property type="entry name" value="Trans_reg_C"/>
    <property type="match status" value="1"/>
</dbReference>
<keyword evidence="3" id="KW-0805">Transcription regulation</keyword>
<dbReference type="InterPro" id="IPR016032">
    <property type="entry name" value="Sig_transdc_resp-reg_C-effctor"/>
</dbReference>
<dbReference type="SMART" id="SM01043">
    <property type="entry name" value="BTAD"/>
    <property type="match status" value="1"/>
</dbReference>
<dbReference type="InterPro" id="IPR011990">
    <property type="entry name" value="TPR-like_helical_dom_sf"/>
</dbReference>
<dbReference type="InterPro" id="IPR036388">
    <property type="entry name" value="WH-like_DNA-bd_sf"/>
</dbReference>
<sequence>MTATHTPYFRSLGPLEVVGTGGPIGLGPPQRQALLLRLLSEDCRPVSVERLCEDLWDGNPPSSAVSSVHAHISRLRSALGTPRERGAGRGEAAPSAELLASTSAGYTLRVPPDRRDTYLFERAAERAHRLAACGRPGPARRTAEEALGLWRGQPYAEARGLLFARQASDRLEGLRRSVQDLRARLFLDEGRADRAVAAAEELTGRDPLRETSWVTLLRSLHAAGRTAEALQRYETVRRMLADTLGADPGPELRRTHLALLRQDGPEAEAAPGRRCAARRGLSYVRGCALPDRGPTARRAR</sequence>
<keyword evidence="4" id="KW-0238">DNA-binding</keyword>
<comment type="caution">
    <text evidence="8">The sequence shown here is derived from an EMBL/GenBank/DDBJ whole genome shotgun (WGS) entry which is preliminary data.</text>
</comment>
<dbReference type="InterPro" id="IPR051677">
    <property type="entry name" value="AfsR-DnrI-RedD_regulator"/>
</dbReference>
<dbReference type="EMBL" id="WHPN01000357">
    <property type="protein sequence ID" value="KAF4406598.1"/>
    <property type="molecule type" value="Genomic_DNA"/>
</dbReference>
<gene>
    <name evidence="8" type="ORF">GCU69_24120</name>
</gene>
<dbReference type="SMART" id="SM00862">
    <property type="entry name" value="Trans_reg_C"/>
    <property type="match status" value="1"/>
</dbReference>
<dbReference type="RefSeq" id="WP_098751623.1">
    <property type="nucleotide sequence ID" value="NZ_WHPN01000357.1"/>
</dbReference>
<dbReference type="Proteomes" id="UP000621266">
    <property type="component" value="Unassembled WGS sequence"/>
</dbReference>
<evidence type="ECO:0000313" key="8">
    <source>
        <dbReference type="EMBL" id="KAF4406598.1"/>
    </source>
</evidence>
<keyword evidence="9" id="KW-1185">Reference proteome</keyword>
<keyword evidence="2" id="KW-0902">Two-component regulatory system</keyword>
<evidence type="ECO:0000256" key="1">
    <source>
        <dbReference type="ARBA" id="ARBA00005820"/>
    </source>
</evidence>
<comment type="similarity">
    <text evidence="1">Belongs to the AfsR/DnrI/RedD regulatory family.</text>
</comment>
<dbReference type="PANTHER" id="PTHR35807:SF1">
    <property type="entry name" value="TRANSCRIPTIONAL REGULATOR REDD"/>
    <property type="match status" value="1"/>
</dbReference>
<reference evidence="8 9" key="1">
    <citation type="submission" date="2019-10" db="EMBL/GenBank/DDBJ databases">
        <title>Streptomyces tenebrisbrunneis sp.nov., an endogenous actinomycete isolated from of Lycium ruthenicum.</title>
        <authorList>
            <person name="Ma L."/>
        </authorList>
    </citation>
    <scope>NUCLEOTIDE SEQUENCE [LARGE SCALE GENOMIC DNA]</scope>
    <source>
        <strain evidence="8 9">TRM 66187</strain>
    </source>
</reference>
<organism evidence="8 9">
    <name type="scientific">Streptomyces lycii</name>
    <dbReference type="NCBI Taxonomy" id="2654337"/>
    <lineage>
        <taxon>Bacteria</taxon>
        <taxon>Bacillati</taxon>
        <taxon>Actinomycetota</taxon>
        <taxon>Actinomycetes</taxon>
        <taxon>Kitasatosporales</taxon>
        <taxon>Streptomycetaceae</taxon>
        <taxon>Streptomyces</taxon>
    </lineage>
</organism>
<dbReference type="CDD" id="cd15831">
    <property type="entry name" value="BTAD"/>
    <property type="match status" value="1"/>
</dbReference>
<evidence type="ECO:0000256" key="3">
    <source>
        <dbReference type="ARBA" id="ARBA00023015"/>
    </source>
</evidence>
<dbReference type="Gene3D" id="1.10.10.10">
    <property type="entry name" value="Winged helix-like DNA-binding domain superfamily/Winged helix DNA-binding domain"/>
    <property type="match status" value="1"/>
</dbReference>
<dbReference type="Gene3D" id="1.25.40.10">
    <property type="entry name" value="Tetratricopeptide repeat domain"/>
    <property type="match status" value="1"/>
</dbReference>
<evidence type="ECO:0000256" key="4">
    <source>
        <dbReference type="ARBA" id="ARBA00023125"/>
    </source>
</evidence>
<dbReference type="SUPFAM" id="SSF46894">
    <property type="entry name" value="C-terminal effector domain of the bipartite response regulators"/>
    <property type="match status" value="1"/>
</dbReference>
<dbReference type="InterPro" id="IPR005158">
    <property type="entry name" value="BTAD"/>
</dbReference>